<evidence type="ECO:0000313" key="4">
    <source>
        <dbReference type="Proteomes" id="UP000325785"/>
    </source>
</evidence>
<dbReference type="STRING" id="540747.SAMN04488031_102762"/>
<dbReference type="AlphaFoldDB" id="A0A0T5PES9"/>
<protein>
    <submittedName>
        <fullName evidence="1">Uncharacterized protein</fullName>
    </submittedName>
</protein>
<dbReference type="PATRIC" id="fig|540747.5.peg.537"/>
<evidence type="ECO:0000313" key="1">
    <source>
        <dbReference type="EMBL" id="KRS19746.1"/>
    </source>
</evidence>
<evidence type="ECO:0000313" key="3">
    <source>
        <dbReference type="Proteomes" id="UP000051401"/>
    </source>
</evidence>
<keyword evidence="3" id="KW-1185">Reference proteome</keyword>
<proteinExistence type="predicted"/>
<reference evidence="1 3" key="1">
    <citation type="submission" date="2015-04" db="EMBL/GenBank/DDBJ databases">
        <title>The draft genome sequence of Roseovarius indicus B108T.</title>
        <authorList>
            <person name="Li G."/>
            <person name="Lai Q."/>
            <person name="Shao Z."/>
            <person name="Yan P."/>
        </authorList>
    </citation>
    <scope>NUCLEOTIDE SEQUENCE [LARGE SCALE GENOMIC DNA]</scope>
    <source>
        <strain evidence="1 3">B108</strain>
    </source>
</reference>
<dbReference type="Proteomes" id="UP000051401">
    <property type="component" value="Unassembled WGS sequence"/>
</dbReference>
<dbReference type="EMBL" id="CP031598">
    <property type="protein sequence ID" value="QEW28899.1"/>
    <property type="molecule type" value="Genomic_DNA"/>
</dbReference>
<dbReference type="Proteomes" id="UP000325785">
    <property type="component" value="Chromosome"/>
</dbReference>
<accession>A0A0T5PES9</accession>
<dbReference type="KEGG" id="rid:RIdsm_04740"/>
<evidence type="ECO:0000313" key="2">
    <source>
        <dbReference type="EMBL" id="QEW28899.1"/>
    </source>
</evidence>
<sequence length="78" mass="8510">MKRLGDDLVAIIKTPFPMLKSNLNSVQSFDLYGELLNADDALAHLSSMLPSFPATTLPFGFVVNRTNEEISRLLGGAE</sequence>
<dbReference type="EMBL" id="LAXI01000001">
    <property type="protein sequence ID" value="KRS19746.1"/>
    <property type="molecule type" value="Genomic_DNA"/>
</dbReference>
<reference evidence="2 4" key="2">
    <citation type="submission" date="2018-08" db="EMBL/GenBank/DDBJ databases">
        <title>Genetic Globetrotter - A new plasmid hitch-hiking vast phylogenetic and geographic distances.</title>
        <authorList>
            <person name="Vollmers J."/>
            <person name="Petersen J."/>
        </authorList>
    </citation>
    <scope>NUCLEOTIDE SEQUENCE [LARGE SCALE GENOMIC DNA]</scope>
    <source>
        <strain evidence="2 4">DSM 26383</strain>
    </source>
</reference>
<gene>
    <name evidence="2" type="ORF">RIdsm_04740</name>
    <name evidence="1" type="ORF">XM52_02640</name>
</gene>
<organism evidence="1 3">
    <name type="scientific">Roseovarius indicus</name>
    <dbReference type="NCBI Taxonomy" id="540747"/>
    <lineage>
        <taxon>Bacteria</taxon>
        <taxon>Pseudomonadati</taxon>
        <taxon>Pseudomonadota</taxon>
        <taxon>Alphaproteobacteria</taxon>
        <taxon>Rhodobacterales</taxon>
        <taxon>Roseobacteraceae</taxon>
        <taxon>Roseovarius</taxon>
    </lineage>
</organism>
<name>A0A0T5PES9_9RHOB</name>